<proteinExistence type="predicted"/>
<keyword evidence="2" id="KW-1185">Reference proteome</keyword>
<dbReference type="OrthoDB" id="839739at2"/>
<dbReference type="AlphaFoldDB" id="A0A1W2HAS7"/>
<organism evidence="1 2">
    <name type="scientific">Aquiflexum balticum DSM 16537</name>
    <dbReference type="NCBI Taxonomy" id="758820"/>
    <lineage>
        <taxon>Bacteria</taxon>
        <taxon>Pseudomonadati</taxon>
        <taxon>Bacteroidota</taxon>
        <taxon>Cytophagia</taxon>
        <taxon>Cytophagales</taxon>
        <taxon>Cyclobacteriaceae</taxon>
        <taxon>Aquiflexum</taxon>
    </lineage>
</organism>
<dbReference type="STRING" id="758820.SAMN00777080_4567"/>
<dbReference type="EMBL" id="LT838813">
    <property type="protein sequence ID" value="SMD45894.1"/>
    <property type="molecule type" value="Genomic_DNA"/>
</dbReference>
<protein>
    <submittedName>
        <fullName evidence="1">Uncharacterized protein</fullName>
    </submittedName>
</protein>
<evidence type="ECO:0000313" key="1">
    <source>
        <dbReference type="EMBL" id="SMD45894.1"/>
    </source>
</evidence>
<accession>A0A1W2HAS7</accession>
<evidence type="ECO:0000313" key="2">
    <source>
        <dbReference type="Proteomes" id="UP000192333"/>
    </source>
</evidence>
<reference evidence="2" key="1">
    <citation type="submission" date="2017-04" db="EMBL/GenBank/DDBJ databases">
        <authorList>
            <person name="Varghese N."/>
            <person name="Submissions S."/>
        </authorList>
    </citation>
    <scope>NUCLEOTIDE SEQUENCE [LARGE SCALE GENOMIC DNA]</scope>
    <source>
        <strain evidence="2">DSM 16537</strain>
    </source>
</reference>
<dbReference type="RefSeq" id="WP_084122860.1">
    <property type="nucleotide sequence ID" value="NZ_LT838813.1"/>
</dbReference>
<dbReference type="Proteomes" id="UP000192333">
    <property type="component" value="Chromosome I"/>
</dbReference>
<name>A0A1W2HAS7_9BACT</name>
<sequence length="116" mass="13093">MANHKIVIEGIDPNDPTKLILSVKKKFTNKLKVKPGDKVLWKIGKYSDVASISIEENPSSTNVFSKGPKEIKKSKNWNGTVDPKITVPCEEIYSIKFKPSGSKEIYRHDPKIRVNN</sequence>
<gene>
    <name evidence="1" type="ORF">SAMN00777080_4567</name>
</gene>